<organism evidence="3 4">
    <name type="scientific">Triparma laevis f. longispina</name>
    <dbReference type="NCBI Taxonomy" id="1714387"/>
    <lineage>
        <taxon>Eukaryota</taxon>
        <taxon>Sar</taxon>
        <taxon>Stramenopiles</taxon>
        <taxon>Ochrophyta</taxon>
        <taxon>Bolidophyceae</taxon>
        <taxon>Parmales</taxon>
        <taxon>Triparmaceae</taxon>
        <taxon>Triparma</taxon>
    </lineage>
</organism>
<evidence type="ECO:0000313" key="3">
    <source>
        <dbReference type="EMBL" id="GMH63791.1"/>
    </source>
</evidence>
<keyword evidence="1" id="KW-0472">Membrane</keyword>
<keyword evidence="1" id="KW-0812">Transmembrane</keyword>
<evidence type="ECO:0000256" key="1">
    <source>
        <dbReference type="SAM" id="Phobius"/>
    </source>
</evidence>
<protein>
    <recommendedName>
        <fullName evidence="5">Meckelin</fullName>
    </recommendedName>
</protein>
<keyword evidence="1" id="KW-1133">Transmembrane helix</keyword>
<evidence type="ECO:0008006" key="5">
    <source>
        <dbReference type="Google" id="ProtNLM"/>
    </source>
</evidence>
<name>A0A9W7A5G0_9STRA</name>
<gene>
    <name evidence="3" type="ORF">TrLO_g585</name>
</gene>
<dbReference type="PANTHER" id="PTHR21274">
    <property type="entry name" value="MECKELIN"/>
    <property type="match status" value="1"/>
</dbReference>
<dbReference type="GO" id="GO:0036038">
    <property type="term" value="C:MKS complex"/>
    <property type="evidence" value="ECO:0007669"/>
    <property type="project" value="InterPro"/>
</dbReference>
<comment type="caution">
    <text evidence="3">The sequence shown here is derived from an EMBL/GenBank/DDBJ whole genome shotgun (WGS) entry which is preliminary data.</text>
</comment>
<dbReference type="InterPro" id="IPR019170">
    <property type="entry name" value="Meckelin"/>
</dbReference>
<feature type="transmembrane region" description="Helical" evidence="1">
    <location>
        <begin position="790"/>
        <end position="811"/>
    </location>
</feature>
<feature type="signal peptide" evidence="2">
    <location>
        <begin position="1"/>
        <end position="18"/>
    </location>
</feature>
<keyword evidence="2" id="KW-0732">Signal</keyword>
<feature type="transmembrane region" description="Helical" evidence="1">
    <location>
        <begin position="636"/>
        <end position="661"/>
    </location>
</feature>
<feature type="transmembrane region" description="Helical" evidence="1">
    <location>
        <begin position="584"/>
        <end position="605"/>
    </location>
</feature>
<keyword evidence="4" id="KW-1185">Reference proteome</keyword>
<dbReference type="OrthoDB" id="419138at2759"/>
<feature type="chain" id="PRO_5040838340" description="Meckelin" evidence="2">
    <location>
        <begin position="19"/>
        <end position="1086"/>
    </location>
</feature>
<dbReference type="GO" id="GO:0060271">
    <property type="term" value="P:cilium assembly"/>
    <property type="evidence" value="ECO:0007669"/>
    <property type="project" value="InterPro"/>
</dbReference>
<accession>A0A9W7A5G0</accession>
<proteinExistence type="predicted"/>
<dbReference type="PANTHER" id="PTHR21274:SF0">
    <property type="entry name" value="MECKELIN"/>
    <property type="match status" value="1"/>
</dbReference>
<reference evidence="4" key="1">
    <citation type="journal article" date="2023" name="Commun. Biol.">
        <title>Genome analysis of Parmales, the sister group of diatoms, reveals the evolutionary specialization of diatoms from phago-mixotrophs to photoautotrophs.</title>
        <authorList>
            <person name="Ban H."/>
            <person name="Sato S."/>
            <person name="Yoshikawa S."/>
            <person name="Yamada K."/>
            <person name="Nakamura Y."/>
            <person name="Ichinomiya M."/>
            <person name="Sato N."/>
            <person name="Blanc-Mathieu R."/>
            <person name="Endo H."/>
            <person name="Kuwata A."/>
            <person name="Ogata H."/>
        </authorList>
    </citation>
    <scope>NUCLEOTIDE SEQUENCE [LARGE SCALE GENOMIC DNA]</scope>
    <source>
        <strain evidence="4">NIES 3700</strain>
    </source>
</reference>
<dbReference type="Proteomes" id="UP001165122">
    <property type="component" value="Unassembled WGS sequence"/>
</dbReference>
<dbReference type="Pfam" id="PF09773">
    <property type="entry name" value="Meckelin"/>
    <property type="match status" value="1"/>
</dbReference>
<feature type="transmembrane region" description="Helical" evidence="1">
    <location>
        <begin position="753"/>
        <end position="770"/>
    </location>
</feature>
<evidence type="ECO:0000313" key="4">
    <source>
        <dbReference type="Proteomes" id="UP001165122"/>
    </source>
</evidence>
<dbReference type="EMBL" id="BRXW01000534">
    <property type="protein sequence ID" value="GMH63791.1"/>
    <property type="molecule type" value="Genomic_DNA"/>
</dbReference>
<sequence length="1086" mass="123626">MQMLFFILLSWLTSLVTAKVEPIYLREDYTCQGSAEFFDNVGLLCHTCETSSFLVPNPDEVDAYGNSMGCSCATGYSYVATGDGSQGYTCTAVCKDQGRSVASDESSCASCLDVLDPDGNRNAYDTTDNDCKCAQPGTVDSATAVITYKLQEMTNYTASPSATLKWKDCVQCESGKAVITNDVLSDGQTTHLTAGVNYAVDKYTCASCPDDNMYFDSSYACKCGGGMEEAGNTFVGPKYCVDSKMSSDYEVEYAAIQSAVDAAAVDTDSVRSDTLEHYLDWAKYNCEAEDISLTSMTKTIQEACQALSNLCVMNMYDNDHIACQKYQAIKSERDGNYYDGMSDWKEALPWLYYGDAAKTIREDREIKMSMSFVEMIGYVAEMDFRLGKYTLNGTFVGFEKLSTQFTYCGRKAPDTEYGSGEGSSSKYLKFGTSQKIDYTCDLETLETQEMFLYDMWLVQAEGLCLYPVPVLMRNLKEDGVTPNMNFSPEEEVDDIFTRRFFLFDNMSGKSSGSLEVLRYAKKVVLTNTIQPEDPSKIFPPVLTIDYVERKPATWTDRAENEEAEGMAVDQLTFTAEYTMDTVEFWSNVEILVGFVSAIAGVLWLVRVRNWQTRNQRIGATNPDTGENNGTMYMLHVLMMLIHTFVIVFFPFVFLICAYWFVFFKLQETVFVMMPANNEFYTAGNEYFFYETMFYVLFWCHTVYIFYAIYQQCNSDIFFVDWEKPKSTKSDVSIWRTLMVANEWNEMQTQRKTSIEFSLVFISFFLIGLKLQNNATMQPNIDDVDDGYINIALRFCNTTWWFFVTFAIQWFWRFTFYERYYREPRSQIFVDLCTMAKISVFIMDEPYHGYYLHCRSPYEFADGSMMQLAEQLKKEESGLTTDRGLDAPGAPRDCQTFELFTSPIFRSQFDKVYSALHQNNSAALAQDTGRLGHMVGRAGGKGRTPPPERMVAALKELNGFLQSFVEQSPPPSREELKRIVREPPFFDQLLNNPPADIRASNAKCVFYPDQKTWLKDHNFLKVTFLGMEPDLWMHNVLTFNLFDMALGNTAMSVLGTYLVHMFLVWVRGSFGQGNLASKTLVDDRFLV</sequence>
<dbReference type="AlphaFoldDB" id="A0A9W7A5G0"/>
<feature type="transmembrane region" description="Helical" evidence="1">
    <location>
        <begin position="686"/>
        <end position="709"/>
    </location>
</feature>
<evidence type="ECO:0000256" key="2">
    <source>
        <dbReference type="SAM" id="SignalP"/>
    </source>
</evidence>